<reference evidence="2" key="1">
    <citation type="submission" date="2017-01" db="EMBL/GenBank/DDBJ databases">
        <authorList>
            <person name="Varghese N."/>
            <person name="Submissions S."/>
        </authorList>
    </citation>
    <scope>NUCLEOTIDE SEQUENCE [LARGE SCALE GENOMIC DNA]</scope>
    <source>
        <strain evidence="2">type strain: HArc-</strain>
    </source>
</reference>
<evidence type="ECO:0000313" key="1">
    <source>
        <dbReference type="EMBL" id="SIS07970.1"/>
    </source>
</evidence>
<dbReference type="STRING" id="308853.SAMN05421752_11015"/>
<protein>
    <submittedName>
        <fullName evidence="1">Uncharacterized protein</fullName>
    </submittedName>
</protein>
<accession>A0A1N7G5U0</accession>
<organism evidence="1 2">
    <name type="scientific">Natronorubrum thiooxidans</name>
    <dbReference type="NCBI Taxonomy" id="308853"/>
    <lineage>
        <taxon>Archaea</taxon>
        <taxon>Methanobacteriati</taxon>
        <taxon>Methanobacteriota</taxon>
        <taxon>Stenosarchaea group</taxon>
        <taxon>Halobacteria</taxon>
        <taxon>Halobacteriales</taxon>
        <taxon>Natrialbaceae</taxon>
        <taxon>Natronorubrum</taxon>
    </lineage>
</organism>
<dbReference type="EMBL" id="FTNR01000010">
    <property type="protein sequence ID" value="SIS07970.1"/>
    <property type="molecule type" value="Genomic_DNA"/>
</dbReference>
<evidence type="ECO:0000313" key="2">
    <source>
        <dbReference type="Proteomes" id="UP000185936"/>
    </source>
</evidence>
<gene>
    <name evidence="1" type="ORF">SAMN05421752_11015</name>
</gene>
<dbReference type="OrthoDB" id="350248at2157"/>
<keyword evidence="2" id="KW-1185">Reference proteome</keyword>
<sequence>MTRDTLPDDFFDRLSPKKEALLQVLLDAEGDWVRGVDIRERMRQEYGLSVPHHPGAIAVHLGHYTQWYSEEFRRDVIPGRWVDNSRTHAEFKIGEKYEDELREWFGK</sequence>
<dbReference type="RefSeq" id="WP_076609768.1">
    <property type="nucleotide sequence ID" value="NZ_FTNR01000010.1"/>
</dbReference>
<name>A0A1N7G5U0_9EURY</name>
<dbReference type="Proteomes" id="UP000185936">
    <property type="component" value="Unassembled WGS sequence"/>
</dbReference>
<proteinExistence type="predicted"/>
<dbReference type="AlphaFoldDB" id="A0A1N7G5U0"/>